<evidence type="ECO:0000256" key="2">
    <source>
        <dbReference type="ARBA" id="ARBA00022741"/>
    </source>
</evidence>
<sequence length="163" mass="18370">MTPIGIGVNRSKVKILSHQVNSYYKKKNIRECTRTSHRKLLPAVWADSDRQALFEETGAWRDWEYTISVSVLEIYNEMIRDLLGDEVGYKMEVKMNPDGGYHIPGLCYVHVQTVGDVNECFRIGQSNRATASTYMNEHSSRSHALLCVTVVGVNRTTGAKTTG</sequence>
<keyword evidence="3" id="KW-0067">ATP-binding</keyword>
<proteinExistence type="inferred from homology"/>
<keyword evidence="4" id="KW-0206">Cytoskeleton</keyword>
<feature type="domain" description="Kinesin motor" evidence="6">
    <location>
        <begin position="1"/>
        <end position="163"/>
    </location>
</feature>
<evidence type="ECO:0000313" key="7">
    <source>
        <dbReference type="EMBL" id="KAH3724891.1"/>
    </source>
</evidence>
<evidence type="ECO:0000256" key="5">
    <source>
        <dbReference type="PROSITE-ProRule" id="PRU00283"/>
    </source>
</evidence>
<reference evidence="7" key="2">
    <citation type="submission" date="2020-11" db="EMBL/GenBank/DDBJ databases">
        <authorList>
            <person name="McCartney M.A."/>
            <person name="Auch B."/>
            <person name="Kono T."/>
            <person name="Mallez S."/>
            <person name="Becker A."/>
            <person name="Gohl D.M."/>
            <person name="Silverstein K.A.T."/>
            <person name="Koren S."/>
            <person name="Bechman K.B."/>
            <person name="Herman A."/>
            <person name="Abrahante J.E."/>
            <person name="Garbe J."/>
        </authorList>
    </citation>
    <scope>NUCLEOTIDE SEQUENCE</scope>
    <source>
        <strain evidence="7">Duluth1</strain>
        <tissue evidence="7">Whole animal</tissue>
    </source>
</reference>
<dbReference type="InterPro" id="IPR027640">
    <property type="entry name" value="Kinesin-like_fam"/>
</dbReference>
<accession>A0A9D4CHR3</accession>
<evidence type="ECO:0000256" key="4">
    <source>
        <dbReference type="ARBA" id="ARBA00023212"/>
    </source>
</evidence>
<dbReference type="GO" id="GO:0007018">
    <property type="term" value="P:microtubule-based movement"/>
    <property type="evidence" value="ECO:0007669"/>
    <property type="project" value="InterPro"/>
</dbReference>
<dbReference type="InterPro" id="IPR001752">
    <property type="entry name" value="Kinesin_motor_dom"/>
</dbReference>
<evidence type="ECO:0000259" key="6">
    <source>
        <dbReference type="PROSITE" id="PS50067"/>
    </source>
</evidence>
<dbReference type="SUPFAM" id="SSF52540">
    <property type="entry name" value="P-loop containing nucleoside triphosphate hydrolases"/>
    <property type="match status" value="1"/>
</dbReference>
<dbReference type="GO" id="GO:0003777">
    <property type="term" value="F:microtubule motor activity"/>
    <property type="evidence" value="ECO:0007669"/>
    <property type="project" value="InterPro"/>
</dbReference>
<organism evidence="7 8">
    <name type="scientific">Dreissena polymorpha</name>
    <name type="common">Zebra mussel</name>
    <name type="synonym">Mytilus polymorpha</name>
    <dbReference type="NCBI Taxonomy" id="45954"/>
    <lineage>
        <taxon>Eukaryota</taxon>
        <taxon>Metazoa</taxon>
        <taxon>Spiralia</taxon>
        <taxon>Lophotrochozoa</taxon>
        <taxon>Mollusca</taxon>
        <taxon>Bivalvia</taxon>
        <taxon>Autobranchia</taxon>
        <taxon>Heteroconchia</taxon>
        <taxon>Euheterodonta</taxon>
        <taxon>Imparidentia</taxon>
        <taxon>Neoheterodontei</taxon>
        <taxon>Myida</taxon>
        <taxon>Dreissenoidea</taxon>
        <taxon>Dreissenidae</taxon>
        <taxon>Dreissena</taxon>
    </lineage>
</organism>
<dbReference type="PROSITE" id="PS50067">
    <property type="entry name" value="KINESIN_MOTOR_2"/>
    <property type="match status" value="1"/>
</dbReference>
<dbReference type="Gene3D" id="3.40.850.10">
    <property type="entry name" value="Kinesin motor domain"/>
    <property type="match status" value="1"/>
</dbReference>
<dbReference type="EMBL" id="JAIWYP010000012">
    <property type="protein sequence ID" value="KAH3724891.1"/>
    <property type="molecule type" value="Genomic_DNA"/>
</dbReference>
<dbReference type="AlphaFoldDB" id="A0A9D4CHR3"/>
<dbReference type="Pfam" id="PF00225">
    <property type="entry name" value="Kinesin"/>
    <property type="match status" value="1"/>
</dbReference>
<evidence type="ECO:0000256" key="1">
    <source>
        <dbReference type="ARBA" id="ARBA00004245"/>
    </source>
</evidence>
<protein>
    <recommendedName>
        <fullName evidence="6">Kinesin motor domain-containing protein</fullName>
    </recommendedName>
</protein>
<evidence type="ECO:0000256" key="3">
    <source>
        <dbReference type="ARBA" id="ARBA00022840"/>
    </source>
</evidence>
<comment type="caution">
    <text evidence="7">The sequence shown here is derived from an EMBL/GenBank/DDBJ whole genome shotgun (WGS) entry which is preliminary data.</text>
</comment>
<comment type="similarity">
    <text evidence="5">Belongs to the TRAFAC class myosin-kinesin ATPase superfamily. Kinesin family.</text>
</comment>
<dbReference type="InterPro" id="IPR027417">
    <property type="entry name" value="P-loop_NTPase"/>
</dbReference>
<dbReference type="PANTHER" id="PTHR47972:SF28">
    <property type="entry name" value="KINESIN-LIKE PROTEIN KLP-3"/>
    <property type="match status" value="1"/>
</dbReference>
<name>A0A9D4CHR3_DREPO</name>
<dbReference type="Proteomes" id="UP000828390">
    <property type="component" value="Unassembled WGS sequence"/>
</dbReference>
<reference evidence="7" key="1">
    <citation type="journal article" date="2019" name="bioRxiv">
        <title>The Genome of the Zebra Mussel, Dreissena polymorpha: A Resource for Invasive Species Research.</title>
        <authorList>
            <person name="McCartney M.A."/>
            <person name="Auch B."/>
            <person name="Kono T."/>
            <person name="Mallez S."/>
            <person name="Zhang Y."/>
            <person name="Obille A."/>
            <person name="Becker A."/>
            <person name="Abrahante J.E."/>
            <person name="Garbe J."/>
            <person name="Badalamenti J.P."/>
            <person name="Herman A."/>
            <person name="Mangelson H."/>
            <person name="Liachko I."/>
            <person name="Sullivan S."/>
            <person name="Sone E.D."/>
            <person name="Koren S."/>
            <person name="Silverstein K.A.T."/>
            <person name="Beckman K.B."/>
            <person name="Gohl D.M."/>
        </authorList>
    </citation>
    <scope>NUCLEOTIDE SEQUENCE</scope>
    <source>
        <strain evidence="7">Duluth1</strain>
        <tissue evidence="7">Whole animal</tissue>
    </source>
</reference>
<comment type="caution">
    <text evidence="5">Lacks conserved residue(s) required for the propagation of feature annotation.</text>
</comment>
<keyword evidence="4" id="KW-0963">Cytoplasm</keyword>
<dbReference type="InterPro" id="IPR036961">
    <property type="entry name" value="Kinesin_motor_dom_sf"/>
</dbReference>
<evidence type="ECO:0000313" key="8">
    <source>
        <dbReference type="Proteomes" id="UP000828390"/>
    </source>
</evidence>
<keyword evidence="2" id="KW-0547">Nucleotide-binding</keyword>
<keyword evidence="8" id="KW-1185">Reference proteome</keyword>
<gene>
    <name evidence="7" type="ORF">DPMN_050718</name>
</gene>
<dbReference type="SMART" id="SM00129">
    <property type="entry name" value="KISc"/>
    <property type="match status" value="1"/>
</dbReference>
<dbReference type="PANTHER" id="PTHR47972">
    <property type="entry name" value="KINESIN-LIKE PROTEIN KLP-3"/>
    <property type="match status" value="1"/>
</dbReference>
<dbReference type="GO" id="GO:0008017">
    <property type="term" value="F:microtubule binding"/>
    <property type="evidence" value="ECO:0007669"/>
    <property type="project" value="InterPro"/>
</dbReference>
<comment type="subcellular location">
    <subcellularLocation>
        <location evidence="1">Cytoplasm</location>
        <location evidence="1">Cytoskeleton</location>
    </subcellularLocation>
</comment>
<dbReference type="GO" id="GO:0015630">
    <property type="term" value="C:microtubule cytoskeleton"/>
    <property type="evidence" value="ECO:0007669"/>
    <property type="project" value="TreeGrafter"/>
</dbReference>
<dbReference type="GO" id="GO:0005524">
    <property type="term" value="F:ATP binding"/>
    <property type="evidence" value="ECO:0007669"/>
    <property type="project" value="UniProtKB-KW"/>
</dbReference>